<dbReference type="InterPro" id="IPR051923">
    <property type="entry name" value="Glycosyl_Hydrolase_39"/>
</dbReference>
<dbReference type="Gene3D" id="3.20.20.80">
    <property type="entry name" value="Glycosidases"/>
    <property type="match status" value="1"/>
</dbReference>
<protein>
    <submittedName>
        <fullName evidence="5">Cellulase family glycosylhydrolase</fullName>
    </submittedName>
</protein>
<feature type="region of interest" description="Disordered" evidence="3">
    <location>
        <begin position="548"/>
        <end position="669"/>
    </location>
</feature>
<feature type="compositionally biased region" description="Basic and acidic residues" evidence="3">
    <location>
        <begin position="594"/>
        <end position="610"/>
    </location>
</feature>
<evidence type="ECO:0000256" key="2">
    <source>
        <dbReference type="ARBA" id="ARBA00023295"/>
    </source>
</evidence>
<dbReference type="InterPro" id="IPR001547">
    <property type="entry name" value="Glyco_hydro_5"/>
</dbReference>
<accession>A0A7G8PD64</accession>
<keyword evidence="1 5" id="KW-0378">Hydrolase</keyword>
<dbReference type="GO" id="GO:0000272">
    <property type="term" value="P:polysaccharide catabolic process"/>
    <property type="evidence" value="ECO:0007669"/>
    <property type="project" value="InterPro"/>
</dbReference>
<feature type="compositionally biased region" description="Low complexity" evidence="3">
    <location>
        <begin position="574"/>
        <end position="593"/>
    </location>
</feature>
<evidence type="ECO:0000313" key="6">
    <source>
        <dbReference type="Proteomes" id="UP000515498"/>
    </source>
</evidence>
<dbReference type="Proteomes" id="UP000515498">
    <property type="component" value="Chromosome"/>
</dbReference>
<keyword evidence="2" id="KW-0326">Glycosidase</keyword>
<name>A0A7G8PD64_9MYCO</name>
<dbReference type="PANTHER" id="PTHR12631">
    <property type="entry name" value="ALPHA-L-IDURONIDASE"/>
    <property type="match status" value="1"/>
</dbReference>
<evidence type="ECO:0000256" key="1">
    <source>
        <dbReference type="ARBA" id="ARBA00022801"/>
    </source>
</evidence>
<evidence type="ECO:0000313" key="5">
    <source>
        <dbReference type="EMBL" id="QNJ92280.1"/>
    </source>
</evidence>
<dbReference type="SUPFAM" id="SSF51445">
    <property type="entry name" value="(Trans)glycosidases"/>
    <property type="match status" value="1"/>
</dbReference>
<feature type="compositionally biased region" description="Low complexity" evidence="3">
    <location>
        <begin position="614"/>
        <end position="669"/>
    </location>
</feature>
<sequence>MRADIAGMFWHRMVLGVVAMMGLAVLGGTADRQIAAAHQVALVGAINDSPNTVGLADSNLARLGDEAAIAKQLDMMQSIGIQNVRIGVSWATLQPRQGGGYNWGLTNYDYIVDQALKRGMGVLAVLHETPTWAGDRLGSGMPTDVTTFGNFTAEVAAHFEGRVADYEVWNEPNAKFFLDPVSPANYTSLLKEAYTRIKGVDQNITVIGGVLGFGFTLTSPDGTTRTMNPVDFLDGMYAAGAHGYFDALSFHPYKPDIKFSDQEGNALTPLAQLEKMRQLMEQYGDGALKVWATEYGLPTVPGEISQEQQADFIKDFLNNWGKVDGTGPIFIYTTRDLDTGSSNEQDNYGIWETDWTPKLAVEVIKDFIASQNGNPILDFIRNAIVNLAKITGVVIKGIANATVRVVNALVDATVWVVKTIAKVTGAVVKGIVDVTKRVATAICNTVHAVVDRIQDVFNRNDPLQAPTSLAGARSLNTAAARLTTTAAEVGTATVPKDQQSETAAADLNRVSEVAVTGEVAKRATGITADTTKDVDTKEIPDAATEVKATTATAISTKEPATKDAETVELATEQTKATTAPVAEKAAAASTTKTEATKTEATKTEATKKDEDETASATGTTKTGTVKATTSTKQDTPTGGSTTDAAGTSGQQSSPNAGANAGSASSSSGV</sequence>
<evidence type="ECO:0000256" key="3">
    <source>
        <dbReference type="SAM" id="MobiDB-lite"/>
    </source>
</evidence>
<reference evidence="5 6" key="1">
    <citation type="submission" date="2020-07" db="EMBL/GenBank/DDBJ databases">
        <title>Draft genome sequence of four isobutane-metabolizing strains capable of cometabolically degrading diverse ether contaminants.</title>
        <authorList>
            <person name="Chen W."/>
            <person name="Faulkner N."/>
            <person name="Smith C."/>
            <person name="Hyman M."/>
        </authorList>
    </citation>
    <scope>NUCLEOTIDE SEQUENCE [LARGE SCALE GENOMIC DNA]</scope>
    <source>
        <strain evidence="5 6">2A</strain>
    </source>
</reference>
<dbReference type="PANTHER" id="PTHR12631:SF10">
    <property type="entry name" value="BETA-XYLOSIDASE-LIKE PROTEIN-RELATED"/>
    <property type="match status" value="1"/>
</dbReference>
<dbReference type="InterPro" id="IPR017853">
    <property type="entry name" value="GH"/>
</dbReference>
<evidence type="ECO:0000259" key="4">
    <source>
        <dbReference type="Pfam" id="PF00150"/>
    </source>
</evidence>
<dbReference type="GO" id="GO:0004553">
    <property type="term" value="F:hydrolase activity, hydrolyzing O-glycosyl compounds"/>
    <property type="evidence" value="ECO:0007669"/>
    <property type="project" value="InterPro"/>
</dbReference>
<dbReference type="KEGG" id="mflu:HZU40_29645"/>
<proteinExistence type="predicted"/>
<organism evidence="5 6">
    <name type="scientific">Mycolicibacterium fluoranthenivorans</name>
    <dbReference type="NCBI Taxonomy" id="258505"/>
    <lineage>
        <taxon>Bacteria</taxon>
        <taxon>Bacillati</taxon>
        <taxon>Actinomycetota</taxon>
        <taxon>Actinomycetes</taxon>
        <taxon>Mycobacteriales</taxon>
        <taxon>Mycobacteriaceae</taxon>
        <taxon>Mycolicibacterium</taxon>
    </lineage>
</organism>
<feature type="domain" description="Glycoside hydrolase family 5" evidence="4">
    <location>
        <begin position="57"/>
        <end position="314"/>
    </location>
</feature>
<dbReference type="Pfam" id="PF00150">
    <property type="entry name" value="Cellulase"/>
    <property type="match status" value="1"/>
</dbReference>
<dbReference type="EMBL" id="CP059894">
    <property type="protein sequence ID" value="QNJ92280.1"/>
    <property type="molecule type" value="Genomic_DNA"/>
</dbReference>
<dbReference type="AlphaFoldDB" id="A0A7G8PD64"/>
<dbReference type="RefSeq" id="WP_187096732.1">
    <property type="nucleotide sequence ID" value="NZ_CP059894.1"/>
</dbReference>
<gene>
    <name evidence="5" type="ORF">HZU40_29645</name>
</gene>